<dbReference type="PANTHER" id="PTHR11461">
    <property type="entry name" value="SERINE PROTEASE INHIBITOR, SERPIN"/>
    <property type="match status" value="1"/>
</dbReference>
<dbReference type="PROSITE" id="PS00284">
    <property type="entry name" value="SERPIN"/>
    <property type="match status" value="1"/>
</dbReference>
<dbReference type="Gene3D" id="3.30.497.10">
    <property type="entry name" value="Antithrombin, subunit I, domain 2"/>
    <property type="match status" value="1"/>
</dbReference>
<gene>
    <name evidence="3" type="ORF">IAC96_03985</name>
</gene>
<dbReference type="SUPFAM" id="SSF56574">
    <property type="entry name" value="Serpins"/>
    <property type="match status" value="1"/>
</dbReference>
<reference evidence="3" key="1">
    <citation type="submission" date="2020-10" db="EMBL/GenBank/DDBJ databases">
        <authorList>
            <person name="Gilroy R."/>
        </authorList>
    </citation>
    <scope>NUCLEOTIDE SEQUENCE</scope>
    <source>
        <strain evidence="3">ChiW13-3771</strain>
    </source>
</reference>
<organism evidence="3 4">
    <name type="scientific">Candidatus Fimimorpha faecalis</name>
    <dbReference type="NCBI Taxonomy" id="2840824"/>
    <lineage>
        <taxon>Bacteria</taxon>
        <taxon>Bacillati</taxon>
        <taxon>Bacillota</taxon>
        <taxon>Clostridia</taxon>
        <taxon>Eubacteriales</taxon>
        <taxon>Candidatus Fimimorpha</taxon>
    </lineage>
</organism>
<comment type="similarity">
    <text evidence="1">Belongs to the serpin family.</text>
</comment>
<accession>A0A9D1EDE0</accession>
<protein>
    <recommendedName>
        <fullName evidence="2">Serpin domain-containing protein</fullName>
    </recommendedName>
</protein>
<dbReference type="EMBL" id="DVHN01000045">
    <property type="protein sequence ID" value="HIR88090.1"/>
    <property type="molecule type" value="Genomic_DNA"/>
</dbReference>
<reference evidence="3" key="2">
    <citation type="journal article" date="2021" name="PeerJ">
        <title>Extensive microbial diversity within the chicken gut microbiome revealed by metagenomics and culture.</title>
        <authorList>
            <person name="Gilroy R."/>
            <person name="Ravi A."/>
            <person name="Getino M."/>
            <person name="Pursley I."/>
            <person name="Horton D.L."/>
            <person name="Alikhan N.F."/>
            <person name="Baker D."/>
            <person name="Gharbi K."/>
            <person name="Hall N."/>
            <person name="Watson M."/>
            <person name="Adriaenssens E.M."/>
            <person name="Foster-Nyarko E."/>
            <person name="Jarju S."/>
            <person name="Secka A."/>
            <person name="Antonio M."/>
            <person name="Oren A."/>
            <person name="Chaudhuri R.R."/>
            <person name="La Ragione R."/>
            <person name="Hildebrand F."/>
            <person name="Pallen M.J."/>
        </authorList>
    </citation>
    <scope>NUCLEOTIDE SEQUENCE</scope>
    <source>
        <strain evidence="3">ChiW13-3771</strain>
    </source>
</reference>
<dbReference type="PROSITE" id="PS51257">
    <property type="entry name" value="PROKAR_LIPOPROTEIN"/>
    <property type="match status" value="1"/>
</dbReference>
<dbReference type="InterPro" id="IPR042185">
    <property type="entry name" value="Serpin_sf_2"/>
</dbReference>
<evidence type="ECO:0000259" key="2">
    <source>
        <dbReference type="SMART" id="SM00093"/>
    </source>
</evidence>
<comment type="caution">
    <text evidence="3">The sequence shown here is derived from an EMBL/GenBank/DDBJ whole genome shotgun (WGS) entry which is preliminary data.</text>
</comment>
<dbReference type="InterPro" id="IPR042178">
    <property type="entry name" value="Serpin_sf_1"/>
</dbReference>
<dbReference type="GO" id="GO:0005615">
    <property type="term" value="C:extracellular space"/>
    <property type="evidence" value="ECO:0007669"/>
    <property type="project" value="InterPro"/>
</dbReference>
<dbReference type="InterPro" id="IPR023796">
    <property type="entry name" value="Serpin_dom"/>
</dbReference>
<name>A0A9D1EDE0_9FIRM</name>
<dbReference type="InterPro" id="IPR023795">
    <property type="entry name" value="Serpin_CS"/>
</dbReference>
<evidence type="ECO:0000313" key="4">
    <source>
        <dbReference type="Proteomes" id="UP000824201"/>
    </source>
</evidence>
<dbReference type="Proteomes" id="UP000824201">
    <property type="component" value="Unassembled WGS sequence"/>
</dbReference>
<dbReference type="Pfam" id="PF00079">
    <property type="entry name" value="Serpin"/>
    <property type="match status" value="1"/>
</dbReference>
<proteinExistence type="inferred from homology"/>
<feature type="domain" description="Serpin" evidence="2">
    <location>
        <begin position="86"/>
        <end position="439"/>
    </location>
</feature>
<evidence type="ECO:0000313" key="3">
    <source>
        <dbReference type="EMBL" id="HIR88090.1"/>
    </source>
</evidence>
<dbReference type="SMART" id="SM00093">
    <property type="entry name" value="SERPIN"/>
    <property type="match status" value="1"/>
</dbReference>
<dbReference type="GO" id="GO:0004867">
    <property type="term" value="F:serine-type endopeptidase inhibitor activity"/>
    <property type="evidence" value="ECO:0007669"/>
    <property type="project" value="InterPro"/>
</dbReference>
<dbReference type="InterPro" id="IPR036186">
    <property type="entry name" value="Serpin_sf"/>
</dbReference>
<dbReference type="Gene3D" id="2.30.39.10">
    <property type="entry name" value="Alpha-1-antitrypsin, domain 1"/>
    <property type="match status" value="1"/>
</dbReference>
<evidence type="ECO:0000256" key="1">
    <source>
        <dbReference type="RuleBase" id="RU000411"/>
    </source>
</evidence>
<dbReference type="PANTHER" id="PTHR11461:SF211">
    <property type="entry name" value="GH10112P-RELATED"/>
    <property type="match status" value="1"/>
</dbReference>
<dbReference type="InterPro" id="IPR000215">
    <property type="entry name" value="Serpin_fam"/>
</dbReference>
<dbReference type="AlphaFoldDB" id="A0A9D1EDE0"/>
<sequence length="439" mass="50153">MKKRMLAFLCIGTIWIGGCGHIQENPSEITIQRNGVIHIAEAKKPDYIMHEEGTDQEGLYWDGNSIDWSQYQLNESFQDALIQFTTKTTAKVMEENNENLCYSPMSLYYALSLAAIGSSGQTEQELLTLLGVESRESLKDQCNKLYHILYTDTDESVIQLANSIWKAYDEGEEAIALKETYIKEASEQLFSSIYEVKRTEAEDQIAQWISKQTNGFLNPTSSKKPVEWELALINAIYYRDQWVNRFPEQLTEEGEFTKADQSKVKCSFMNTENQANVKETDQFLQASLQLKDSEMFFVLPKPGVDAHQLIKSEEILNQILTEDGETRCQVIWRVPKFNYETSIENLDQVVKELGVVSAFERSDGFENMTDTKMYIDKIIQKSKIMIDEKGVEAAAYTQIMMNEAAALTEQTVSMNLDHPFIYGIQKDGNCLFIGICEQP</sequence>